<proteinExistence type="predicted"/>
<dbReference type="WBParaSite" id="MBELARI_LOCUS9179">
    <property type="protein sequence ID" value="MBELARI_LOCUS9179"/>
    <property type="gene ID" value="MBELARI_LOCUS9179"/>
</dbReference>
<accession>A0AAF3FPP5</accession>
<reference evidence="4" key="1">
    <citation type="submission" date="2024-02" db="UniProtKB">
        <authorList>
            <consortium name="WormBaseParasite"/>
        </authorList>
    </citation>
    <scope>IDENTIFICATION</scope>
</reference>
<evidence type="ECO:0000256" key="2">
    <source>
        <dbReference type="SAM" id="Phobius"/>
    </source>
</evidence>
<dbReference type="AlphaFoldDB" id="A0AAF3FPP5"/>
<feature type="transmembrane region" description="Helical" evidence="2">
    <location>
        <begin position="143"/>
        <end position="161"/>
    </location>
</feature>
<evidence type="ECO:0000313" key="3">
    <source>
        <dbReference type="Proteomes" id="UP000887575"/>
    </source>
</evidence>
<keyword evidence="2" id="KW-1133">Transmembrane helix</keyword>
<keyword evidence="2" id="KW-0472">Membrane</keyword>
<name>A0AAF3FPP5_9BILA</name>
<evidence type="ECO:0000256" key="1">
    <source>
        <dbReference type="SAM" id="MobiDB-lite"/>
    </source>
</evidence>
<feature type="region of interest" description="Disordered" evidence="1">
    <location>
        <begin position="343"/>
        <end position="449"/>
    </location>
</feature>
<protein>
    <submittedName>
        <fullName evidence="4">Uncharacterized protein</fullName>
    </submittedName>
</protein>
<keyword evidence="2" id="KW-0812">Transmembrane</keyword>
<organism evidence="3 4">
    <name type="scientific">Mesorhabditis belari</name>
    <dbReference type="NCBI Taxonomy" id="2138241"/>
    <lineage>
        <taxon>Eukaryota</taxon>
        <taxon>Metazoa</taxon>
        <taxon>Ecdysozoa</taxon>
        <taxon>Nematoda</taxon>
        <taxon>Chromadorea</taxon>
        <taxon>Rhabditida</taxon>
        <taxon>Rhabditina</taxon>
        <taxon>Rhabditomorpha</taxon>
        <taxon>Rhabditoidea</taxon>
        <taxon>Rhabditidae</taxon>
        <taxon>Mesorhabditinae</taxon>
        <taxon>Mesorhabditis</taxon>
    </lineage>
</organism>
<feature type="transmembrane region" description="Helical" evidence="2">
    <location>
        <begin position="114"/>
        <end position="136"/>
    </location>
</feature>
<dbReference type="Proteomes" id="UP000887575">
    <property type="component" value="Unassembled WGS sequence"/>
</dbReference>
<feature type="transmembrane region" description="Helical" evidence="2">
    <location>
        <begin position="167"/>
        <end position="188"/>
    </location>
</feature>
<sequence length="449" mass="49605">MDHVAYLDLALPVGLAENDYETISHFSDYRNINIINVYNNIQVRELPCTRPPEAPHVCTLQRGSWSTTRMKHKSFLISYTVLYILFYANTWTLVHLDSSKSSLWNSLFSKIHTIYGILLFLTYIAFTSIGIAGILLKKAKFMFTFIVYLAIIIFICLPHMGYDVSEILLFLLFNTSFAFDTCYVLFVIDGSSYWPSFRGEITSIATTGNILYSSSAVYTNSNFWLYGDGDQDQPIPNWFYSEKQDFLDNVAEVESDKGQETIVGATAKLNRWEIHNAVIVLYTASPQNLIRIAGSNYTEQYRTLAIHVNDGVDMSPISGYSSPQMSDFENIVELIADVCRQLPTEGPTTSELPTTATSSSSATSSPSTSPYFPTQTTSTQSETPTTMTGTTGETTDTTGTTATVGSTSTPWEDITATTESFETTGSTSASTESAGTTQTASTTSSDFFV</sequence>
<feature type="compositionally biased region" description="Low complexity" evidence="1">
    <location>
        <begin position="347"/>
        <end position="449"/>
    </location>
</feature>
<keyword evidence="3" id="KW-1185">Reference proteome</keyword>
<evidence type="ECO:0000313" key="4">
    <source>
        <dbReference type="WBParaSite" id="MBELARI_LOCUS9179"/>
    </source>
</evidence>
<feature type="transmembrane region" description="Helical" evidence="2">
    <location>
        <begin position="75"/>
        <end position="94"/>
    </location>
</feature>